<sequence length="120" mass="12237">MLDLIDTGTHLVTGTYSIRGLGGFLTQLTPSSDGARVYLTDTGGVMVLSTLTHDIIGSLGVGGEPSCVVESPDGTCLYVADHRGSVTVVAIDAVSASSAVDPADGECAAGECRLPERVRL</sequence>
<dbReference type="InterPro" id="IPR011048">
    <property type="entry name" value="Haem_d1_sf"/>
</dbReference>
<dbReference type="AlphaFoldDB" id="A0A7I9XYX6"/>
<dbReference type="PANTHER" id="PTHR47197:SF3">
    <property type="entry name" value="DIHYDRO-HEME D1 DEHYDROGENASE"/>
    <property type="match status" value="1"/>
</dbReference>
<dbReference type="SUPFAM" id="SSF51004">
    <property type="entry name" value="C-terminal (heme d1) domain of cytochrome cd1-nitrite reductase"/>
    <property type="match status" value="1"/>
</dbReference>
<name>A0A7I9XYX6_9MYCO</name>
<organism evidence="1 2">
    <name type="scientific">Mycobacterium botniense</name>
    <dbReference type="NCBI Taxonomy" id="84962"/>
    <lineage>
        <taxon>Bacteria</taxon>
        <taxon>Bacillati</taxon>
        <taxon>Actinomycetota</taxon>
        <taxon>Actinomycetes</taxon>
        <taxon>Mycobacteriales</taxon>
        <taxon>Mycobacteriaceae</taxon>
        <taxon>Mycobacterium</taxon>
    </lineage>
</organism>
<keyword evidence="2" id="KW-1185">Reference proteome</keyword>
<protein>
    <submittedName>
        <fullName evidence="1">Uncharacterized protein</fullName>
    </submittedName>
</protein>
<dbReference type="PANTHER" id="PTHR47197">
    <property type="entry name" value="PROTEIN NIRF"/>
    <property type="match status" value="1"/>
</dbReference>
<proteinExistence type="predicted"/>
<comment type="caution">
    <text evidence="1">The sequence shown here is derived from an EMBL/GenBank/DDBJ whole genome shotgun (WGS) entry which is preliminary data.</text>
</comment>
<accession>A0A7I9XYX6</accession>
<evidence type="ECO:0000313" key="1">
    <source>
        <dbReference type="EMBL" id="GFG74913.1"/>
    </source>
</evidence>
<gene>
    <name evidence="1" type="ORF">MBOT_22780</name>
</gene>
<dbReference type="InterPro" id="IPR051200">
    <property type="entry name" value="Host-pathogen_enzymatic-act"/>
</dbReference>
<dbReference type="EMBL" id="BLKW01000004">
    <property type="protein sequence ID" value="GFG74913.1"/>
    <property type="molecule type" value="Genomic_DNA"/>
</dbReference>
<dbReference type="Gene3D" id="2.130.10.10">
    <property type="entry name" value="YVTN repeat-like/Quinoprotein amine dehydrogenase"/>
    <property type="match status" value="1"/>
</dbReference>
<dbReference type="InterPro" id="IPR015943">
    <property type="entry name" value="WD40/YVTN_repeat-like_dom_sf"/>
</dbReference>
<evidence type="ECO:0000313" key="2">
    <source>
        <dbReference type="Proteomes" id="UP000465361"/>
    </source>
</evidence>
<reference evidence="1 2" key="1">
    <citation type="journal article" date="2019" name="Emerg. Microbes Infect.">
        <title>Comprehensive subspecies identification of 175 nontuberculous mycobacteria species based on 7547 genomic profiles.</title>
        <authorList>
            <person name="Matsumoto Y."/>
            <person name="Kinjo T."/>
            <person name="Motooka D."/>
            <person name="Nabeya D."/>
            <person name="Jung N."/>
            <person name="Uechi K."/>
            <person name="Horii T."/>
            <person name="Iida T."/>
            <person name="Fujita J."/>
            <person name="Nakamura S."/>
        </authorList>
    </citation>
    <scope>NUCLEOTIDE SEQUENCE [LARGE SCALE GENOMIC DNA]</scope>
    <source>
        <strain evidence="1 2">JCM 17322</strain>
    </source>
</reference>
<dbReference type="Proteomes" id="UP000465361">
    <property type="component" value="Unassembled WGS sequence"/>
</dbReference>